<dbReference type="SMART" id="SM00382">
    <property type="entry name" value="AAA"/>
    <property type="match status" value="3"/>
</dbReference>
<dbReference type="InterPro" id="IPR027417">
    <property type="entry name" value="P-loop_NTPase"/>
</dbReference>
<dbReference type="Gene3D" id="3.40.50.300">
    <property type="entry name" value="P-loop containing nucleotide triphosphate hydrolases"/>
    <property type="match status" value="3"/>
</dbReference>
<dbReference type="AlphaFoldDB" id="A0A7W8QPZ5"/>
<feature type="region of interest" description="Disordered" evidence="4">
    <location>
        <begin position="361"/>
        <end position="386"/>
    </location>
</feature>
<evidence type="ECO:0000313" key="7">
    <source>
        <dbReference type="Proteomes" id="UP000572635"/>
    </source>
</evidence>
<dbReference type="PRINTS" id="PR00819">
    <property type="entry name" value="CBXCFQXSUPER"/>
</dbReference>
<dbReference type="SUPFAM" id="SSF52540">
    <property type="entry name" value="P-loop containing nucleoside triphosphate hydrolases"/>
    <property type="match status" value="3"/>
</dbReference>
<comment type="caution">
    <text evidence="6">The sequence shown here is derived from an EMBL/GenBank/DDBJ whole genome shotgun (WGS) entry which is preliminary data.</text>
</comment>
<gene>
    <name evidence="6" type="ORF">HDA36_003545</name>
</gene>
<feature type="domain" description="AAA+ ATPase" evidence="5">
    <location>
        <begin position="991"/>
        <end position="1130"/>
    </location>
</feature>
<evidence type="ECO:0000256" key="4">
    <source>
        <dbReference type="SAM" id="MobiDB-lite"/>
    </source>
</evidence>
<dbReference type="PANTHER" id="PTHR43392:SF2">
    <property type="entry name" value="AAA-TYPE ATPASE FAMILY PROTEIN _ ANKYRIN REPEAT FAMILY PROTEIN"/>
    <property type="match status" value="1"/>
</dbReference>
<comment type="similarity">
    <text evidence="1">Belongs to the CbxX/CfxQ family.</text>
</comment>
<evidence type="ECO:0000313" key="6">
    <source>
        <dbReference type="EMBL" id="MBB5433461.1"/>
    </source>
</evidence>
<feature type="domain" description="AAA+ ATPase" evidence="5">
    <location>
        <begin position="434"/>
        <end position="569"/>
    </location>
</feature>
<dbReference type="InterPro" id="IPR041627">
    <property type="entry name" value="AAA_lid_6"/>
</dbReference>
<protein>
    <submittedName>
        <fullName evidence="6">SpoVK/Ycf46/Vps4 family AAA+-type ATPase</fullName>
    </submittedName>
</protein>
<evidence type="ECO:0000256" key="3">
    <source>
        <dbReference type="ARBA" id="ARBA00022840"/>
    </source>
</evidence>
<dbReference type="GO" id="GO:0016887">
    <property type="term" value="F:ATP hydrolysis activity"/>
    <property type="evidence" value="ECO:0007669"/>
    <property type="project" value="InterPro"/>
</dbReference>
<organism evidence="6 7">
    <name type="scientific">Nocardiopsis composta</name>
    <dbReference type="NCBI Taxonomy" id="157465"/>
    <lineage>
        <taxon>Bacteria</taxon>
        <taxon>Bacillati</taxon>
        <taxon>Actinomycetota</taxon>
        <taxon>Actinomycetes</taxon>
        <taxon>Streptosporangiales</taxon>
        <taxon>Nocardiopsidaceae</taxon>
        <taxon>Nocardiopsis</taxon>
    </lineage>
</organism>
<dbReference type="PANTHER" id="PTHR43392">
    <property type="entry name" value="AAA-TYPE ATPASE FAMILY PROTEIN / ANKYRIN REPEAT FAMILY PROTEIN"/>
    <property type="match status" value="1"/>
</dbReference>
<keyword evidence="3" id="KW-0067">ATP-binding</keyword>
<dbReference type="InterPro" id="IPR050773">
    <property type="entry name" value="CbxX/CfxQ_RuBisCO_ESX"/>
</dbReference>
<dbReference type="InterPro" id="IPR000641">
    <property type="entry name" value="CbxX/CfxQ"/>
</dbReference>
<evidence type="ECO:0000256" key="1">
    <source>
        <dbReference type="ARBA" id="ARBA00010378"/>
    </source>
</evidence>
<dbReference type="GO" id="GO:0005524">
    <property type="term" value="F:ATP binding"/>
    <property type="evidence" value="ECO:0007669"/>
    <property type="project" value="UniProtKB-KW"/>
</dbReference>
<dbReference type="CDD" id="cd00009">
    <property type="entry name" value="AAA"/>
    <property type="match status" value="2"/>
</dbReference>
<reference evidence="6 7" key="1">
    <citation type="submission" date="2020-08" db="EMBL/GenBank/DDBJ databases">
        <title>Sequencing the genomes of 1000 actinobacteria strains.</title>
        <authorList>
            <person name="Klenk H.-P."/>
        </authorList>
    </citation>
    <scope>NUCLEOTIDE SEQUENCE [LARGE SCALE GENOMIC DNA]</scope>
    <source>
        <strain evidence="6 7">DSM 44551</strain>
    </source>
</reference>
<dbReference type="Proteomes" id="UP000572635">
    <property type="component" value="Unassembled WGS sequence"/>
</dbReference>
<proteinExistence type="inferred from homology"/>
<evidence type="ECO:0000259" key="5">
    <source>
        <dbReference type="SMART" id="SM00382"/>
    </source>
</evidence>
<dbReference type="EMBL" id="JACHDB010000001">
    <property type="protein sequence ID" value="MBB5433461.1"/>
    <property type="molecule type" value="Genomic_DNA"/>
</dbReference>
<accession>A0A7W8QPZ5</accession>
<feature type="domain" description="AAA+ ATPase" evidence="5">
    <location>
        <begin position="716"/>
        <end position="855"/>
    </location>
</feature>
<sequence>MTVIRLPEHLEPLLTDEPVLDVYEHGPWRVPDGLVEEISELLTVVIEDDRGLVFPPGAPAGDAAARRRRLVYEVLDHLVVISGALRVNAGSHSCLPSLLVEKHLSNASPSTDPVRWIFDDLRMPPGYGLIEVSRTAEDREIVFTVLGEILEAAAGIVPWEGRRKAMQELLRERAADPEAHAFDLTASPYELRRAWGRWLDGRYFPEITEFAEPPRLLRWAFPKFLAAHERLGSVAHDVPPITNVLVAMAHGMELPGVSPVATEVLGAGGYRRAAERYSATSDSFDLGEWQQQARIWLWEGVVAGEADTCRTWLDMGTRCAVALASSDDDLLRKPKGGTPLPVYGFQMDLRRYCTPPGRPVAVDGLAGRGPADGGAADPDAERTGGSGEAAAVAPLDELDALVGLAEVKREVHAVAAEARAERARARAGLSVASSGRHFAFAGGPGSGKSTVARILGRICAEHGLLRSGHVVETHRADLLADYAVQVASRVNQVVKGALGGVLLIEDAAALTETDSARSLGHDAVSALVSLMDAHRGDLVVVFADTGENLARFFAGNPRLASRVPRRLEFAEHTAAELTDIFARTAEREGFEPAPAAVAKAGRVLRRTSRGPGFGGARTARALLDRAASRQARRVTEAGAEGGALRALLEEDVPDTAGRRAPSIGAPGGAAPVPEEPMAALDALVGLESVKREVRLYAAEARAERMRAEAGVPVSAPARHMVFMGSPGTAKTTVARMLGAIYADLGLLSSGHLVETGRADLVAEYIGQTAPKVEKAVKSALGGVLFIDEAYTLTQSDSGNDFGPEAVATLLKLMEDHRDDLVVVVAGYQKEMARFLASNPGVASRFPRHLGFPDYTDRELGDIFASMASEAGFTLAEGTAARVRRLLQAAPRDEAFGNARLVRNLLERATALQAERITDGRDRSPEELRELLPADIPVSAGARVGPVPPSDPLTRADRLAGAAQAKRELRELDARARVEEARRAAGITASGAVDHMVFLGGPGTGRGTVAELVGAVCGRRGLLSSGHLVRAGRDDLVGAFPGQSAALVETSVRAAAGGVLLVEDAHAVFVRPGADAAADEAVQALVRQVAAHRHDLLVIAAGPAEELPGLLAARPELDALFTRRLHFPDLSEEELAEVFAERAHEAGFRLAPGTAEAVRGVLRSRRRSAALRNARLAGALFERAARAQAARIAAGPGADDTDLLRELTPADVPADLPDPDAARHGFGLYL</sequence>
<dbReference type="Pfam" id="PF00004">
    <property type="entry name" value="AAA"/>
    <property type="match status" value="3"/>
</dbReference>
<name>A0A7W8QPZ5_9ACTN</name>
<dbReference type="Pfam" id="PF17866">
    <property type="entry name" value="AAA_lid_6"/>
    <property type="match status" value="3"/>
</dbReference>
<dbReference type="FunFam" id="3.40.50.300:FF:000216">
    <property type="entry name" value="Type VII secretion ATPase EccA"/>
    <property type="match status" value="1"/>
</dbReference>
<dbReference type="Gene3D" id="1.10.8.60">
    <property type="match status" value="3"/>
</dbReference>
<keyword evidence="7" id="KW-1185">Reference proteome</keyword>
<keyword evidence="2" id="KW-0547">Nucleotide-binding</keyword>
<evidence type="ECO:0000256" key="2">
    <source>
        <dbReference type="ARBA" id="ARBA00022741"/>
    </source>
</evidence>
<dbReference type="InterPro" id="IPR003593">
    <property type="entry name" value="AAA+_ATPase"/>
</dbReference>
<dbReference type="InterPro" id="IPR003959">
    <property type="entry name" value="ATPase_AAA_core"/>
</dbReference>